<evidence type="ECO:0000256" key="1">
    <source>
        <dbReference type="ARBA" id="ARBA00022669"/>
    </source>
</evidence>
<dbReference type="EMBL" id="SDIL01000009">
    <property type="protein sequence ID" value="RXK41409.1"/>
    <property type="molecule type" value="Genomic_DNA"/>
</dbReference>
<dbReference type="PANTHER" id="PTHR34997">
    <property type="entry name" value="AM15"/>
    <property type="match status" value="1"/>
</dbReference>
<dbReference type="STRING" id="5217.A0A4Q1BTK8"/>
<dbReference type="GO" id="GO:0008061">
    <property type="term" value="F:chitin binding"/>
    <property type="evidence" value="ECO:0007669"/>
    <property type="project" value="UniProtKB-KW"/>
</dbReference>
<evidence type="ECO:0000256" key="3">
    <source>
        <dbReference type="SAM" id="MobiDB-lite"/>
    </source>
</evidence>
<dbReference type="PROSITE" id="PS51782">
    <property type="entry name" value="LYSM"/>
    <property type="match status" value="1"/>
</dbReference>
<dbReference type="Pfam" id="PF01476">
    <property type="entry name" value="LysM"/>
    <property type="match status" value="1"/>
</dbReference>
<dbReference type="InterPro" id="IPR052210">
    <property type="entry name" value="LysM1-like"/>
</dbReference>
<sequence length="126" mass="13530">MADATSPLDNTQSTIPPLPSFDNTTSPHTARQYGVSTFQLALVNEASIDENCDNLNPGDTVCLGVEGVDCTKVYTVVEDDTCDGLIGTYGMSNDTLYSNNPQIDAPCDNIYVGEVLAWTYVPLCPE</sequence>
<proteinExistence type="predicted"/>
<evidence type="ECO:0000313" key="6">
    <source>
        <dbReference type="Proteomes" id="UP000289152"/>
    </source>
</evidence>
<dbReference type="OrthoDB" id="5985073at2759"/>
<feature type="region of interest" description="Disordered" evidence="3">
    <location>
        <begin position="1"/>
        <end position="26"/>
    </location>
</feature>
<dbReference type="Gene3D" id="3.10.350.10">
    <property type="entry name" value="LysM domain"/>
    <property type="match status" value="1"/>
</dbReference>
<dbReference type="Proteomes" id="UP000289152">
    <property type="component" value="Unassembled WGS sequence"/>
</dbReference>
<dbReference type="InterPro" id="IPR018392">
    <property type="entry name" value="LysM"/>
</dbReference>
<keyword evidence="1" id="KW-0147">Chitin-binding</keyword>
<evidence type="ECO:0000259" key="4">
    <source>
        <dbReference type="PROSITE" id="PS51782"/>
    </source>
</evidence>
<keyword evidence="2" id="KW-0843">Virulence</keyword>
<keyword evidence="6" id="KW-1185">Reference proteome</keyword>
<dbReference type="InterPro" id="IPR036779">
    <property type="entry name" value="LysM_dom_sf"/>
</dbReference>
<feature type="domain" description="LysM" evidence="4">
    <location>
        <begin position="72"/>
        <end position="118"/>
    </location>
</feature>
<feature type="compositionally biased region" description="Polar residues" evidence="3">
    <location>
        <begin position="7"/>
        <end position="26"/>
    </location>
</feature>
<organism evidence="5 6">
    <name type="scientific">Tremella mesenterica</name>
    <name type="common">Jelly fungus</name>
    <dbReference type="NCBI Taxonomy" id="5217"/>
    <lineage>
        <taxon>Eukaryota</taxon>
        <taxon>Fungi</taxon>
        <taxon>Dikarya</taxon>
        <taxon>Basidiomycota</taxon>
        <taxon>Agaricomycotina</taxon>
        <taxon>Tremellomycetes</taxon>
        <taxon>Tremellales</taxon>
        <taxon>Tremellaceae</taxon>
        <taxon>Tremella</taxon>
    </lineage>
</organism>
<evidence type="ECO:0000256" key="2">
    <source>
        <dbReference type="ARBA" id="ARBA00023026"/>
    </source>
</evidence>
<evidence type="ECO:0000313" key="5">
    <source>
        <dbReference type="EMBL" id="RXK41409.1"/>
    </source>
</evidence>
<dbReference type="PANTHER" id="PTHR34997:SF1">
    <property type="entry name" value="PEPTIDOGLYCAN-BINDING LYSIN DOMAIN"/>
    <property type="match status" value="1"/>
</dbReference>
<name>A0A4Q1BTK8_TREME</name>
<dbReference type="InParanoid" id="A0A4Q1BTK8"/>
<dbReference type="VEuPathDB" id="FungiDB:TREMEDRAFT_57084"/>
<comment type="caution">
    <text evidence="5">The sequence shown here is derived from an EMBL/GenBank/DDBJ whole genome shotgun (WGS) entry which is preliminary data.</text>
</comment>
<dbReference type="CDD" id="cd00118">
    <property type="entry name" value="LysM"/>
    <property type="match status" value="1"/>
</dbReference>
<accession>A0A4Q1BTK8</accession>
<gene>
    <name evidence="5" type="ORF">M231_01314</name>
</gene>
<protein>
    <recommendedName>
        <fullName evidence="4">LysM domain-containing protein</fullName>
    </recommendedName>
</protein>
<reference evidence="5 6" key="1">
    <citation type="submission" date="2016-06" db="EMBL/GenBank/DDBJ databases">
        <title>Evolution of pathogenesis and genome organization in the Tremellales.</title>
        <authorList>
            <person name="Cuomo C."/>
            <person name="Litvintseva A."/>
            <person name="Heitman J."/>
            <person name="Chen Y."/>
            <person name="Sun S."/>
            <person name="Springer D."/>
            <person name="Dromer F."/>
            <person name="Young S."/>
            <person name="Zeng Q."/>
            <person name="Chapman S."/>
            <person name="Gujja S."/>
            <person name="Saif S."/>
            <person name="Birren B."/>
        </authorList>
    </citation>
    <scope>NUCLEOTIDE SEQUENCE [LARGE SCALE GENOMIC DNA]</scope>
    <source>
        <strain evidence="5 6">ATCC 28783</strain>
    </source>
</reference>
<dbReference type="SUPFAM" id="SSF54106">
    <property type="entry name" value="LysM domain"/>
    <property type="match status" value="1"/>
</dbReference>
<dbReference type="AlphaFoldDB" id="A0A4Q1BTK8"/>